<keyword evidence="6" id="KW-0808">Transferase</keyword>
<keyword evidence="5" id="KW-0723">Serine/threonine-protein kinase</keyword>
<evidence type="ECO:0000259" key="13">
    <source>
        <dbReference type="PROSITE" id="PS50011"/>
    </source>
</evidence>
<evidence type="ECO:0000256" key="6">
    <source>
        <dbReference type="ARBA" id="ARBA00022679"/>
    </source>
</evidence>
<evidence type="ECO:0000313" key="15">
    <source>
        <dbReference type="Proteomes" id="UP001464923"/>
    </source>
</evidence>
<gene>
    <name evidence="14" type="primary">pglW</name>
    <name evidence="14" type="ORF">WHI96_08715</name>
</gene>
<dbReference type="Pfam" id="PF07714">
    <property type="entry name" value="PK_Tyr_Ser-Thr"/>
    <property type="match status" value="1"/>
</dbReference>
<comment type="subcellular location">
    <subcellularLocation>
        <location evidence="1">Cytoplasm</location>
        <location evidence="1">Cytoskeleton</location>
        <location evidence="1">Microtubule organizing center</location>
        <location evidence="1">Centrosome</location>
    </subcellularLocation>
    <subcellularLocation>
        <location evidence="2">Cytoplasm</location>
        <location evidence="2">Cytoskeleton</location>
        <location evidence="2">Spindle pole</location>
    </subcellularLocation>
</comment>
<feature type="domain" description="Protein kinase" evidence="13">
    <location>
        <begin position="524"/>
        <end position="788"/>
    </location>
</feature>
<dbReference type="PANTHER" id="PTHR43289">
    <property type="entry name" value="MITOGEN-ACTIVATED PROTEIN KINASE KINASE KINASE 20-RELATED"/>
    <property type="match status" value="1"/>
</dbReference>
<sequence length="1427" mass="155000">MPGPPPAGVRRWFQERPSDFPWEQDGLDVVKRLMPQAEPFRAWATFSFTAQSGRIHECDLFIAVPGGLYLVELKAHPGAVENRGDDWIFREQGRNWPRTLRNPLHFTDVKAKALKGRLEWAAKRRNRSGLRIPRIEPAVFLTHPGLVSTLDEVQRSRVYGRDDHCVGLDWIWRDLLSRPPQSQSQRIDPLFSRDVLPGLMSEIGIRASTAHLRFGDDWTLAPSVLDAGPAWEDRLAKRSGLVDESGRVRIYLTGEQAGEDRRTRVERAAKREYQVLQGIAHRGIAQPLQIREHQGRPAILFRHDAADLRLDSYLGLHGARLTPEARLDLVRQLAEAVRYAHSRSLYHRALAARSVYVSSRPDGRDPILRVIDWQTAARDFDPGMSSSVGVSSLADDVVADSAGPYLAPEFDAPYPDPADLDMFGLGAIGYLILTGRAPAANRAEMVERVRTDGGLHLHGVDGTLPQVLDELVFHATRAAVDDRLDAAEKFLLGLDETERDTAPSSVPEVDPLTATAGQRVDGDWTVERVLGTGSTSRALLVQRPRDTDEGEQLEYRVLKVALDEQKAEGLRVEGGILERVGGAQIVRKLGGPRTLADRTVIDLQYAGGGDLDGGTLGSLLRAEGRLSYHDLERFGRDLFAALDVLAGEGVWHRDIKPDNLAIFRRADRSRQLMLLDFSLAGAPASEVGVGTRGYLDPFLDTPRRPVYDDHAERYAVAVTLHEMASKQRPEWGDGLTDPRTTSDETPEVASDQFDPALKDGLLTFFRRALHRDVGRRFDTLKQMDDAWRAVFAAADQRVPVETDTEEAPEAVRDTLAAAAALDTTLEHAGLSPRAVSVAAGLGAGTVAELLRLRTTEVARARGAGAAVRKELIRRHKQWAPLLSTPAPDLVEITEGTRPTVDQLVATLTAAPGRRTTKKVEVARATLGLVDGVPSWPTQSMIVQAVGVSQPTVSKHQQALFAEWAESPHLADVRDVVVETVIAQGRVATAAELATTVRARLGVASDDGEAAALAVVRAAVEAEVWAGEHGADDDGPRVAVSRRGGRVLVAAESLPGTDDPTPAELAEFAVGLGTAADEIAVEDPLPGRTAVLRRLRAVPAPAGMPALPDARLLKLASAASQDALVSPSGELYPRTLDLVSALRISQAAAGVRRKDPAVRFPTGITVDALLDRVRARFPELRLPGGLTHVALREALTDAGFTLTYDTDDRRFYPEAPPAPVASSTTLPPAPFTRDAREGVARMLARSFERGGFVALTVRGKDLSGAAATIARREQVRPLDVGVLFLSELRGIAVERSRDWSTVVKADLRFTETATMSAGLDSWVRLAWERTGTRIDAEAGPETVLFLHGAGLLARYADSGGRELLVRLQAAARSPHRSPYGLWLLCPGESAVGAAQLDGMVVEVVDGSERIALDRDSLAELQGDEPGAA</sequence>
<keyword evidence="10" id="KW-0963">Cytoplasm</keyword>
<comment type="similarity">
    <text evidence="3">Belongs to the protein kinase superfamily. NEK Ser/Thr protein kinase family. NIMA subfamily.</text>
</comment>
<dbReference type="SMART" id="SM00220">
    <property type="entry name" value="S_TKc"/>
    <property type="match status" value="1"/>
</dbReference>
<feature type="binding site" evidence="11">
    <location>
        <position position="559"/>
    </location>
    <ligand>
        <name>ATP</name>
        <dbReference type="ChEBI" id="CHEBI:30616"/>
    </ligand>
</feature>
<dbReference type="Pfam" id="PF08378">
    <property type="entry name" value="NERD"/>
    <property type="match status" value="1"/>
</dbReference>
<feature type="region of interest" description="Disordered" evidence="12">
    <location>
        <begin position="727"/>
        <end position="750"/>
    </location>
</feature>
<reference evidence="14 15" key="1">
    <citation type="submission" date="2024-03" db="EMBL/GenBank/DDBJ databases">
        <title>Draft genome sequence of Pseudonocardia tropica JCM 19149.</title>
        <authorList>
            <person name="Butdee W."/>
            <person name="Duangmal K."/>
        </authorList>
    </citation>
    <scope>NUCLEOTIDE SEQUENCE [LARGE SCALE GENOMIC DNA]</scope>
    <source>
        <strain evidence="14 15">JCM 19149</strain>
    </source>
</reference>
<dbReference type="GO" id="GO:0016301">
    <property type="term" value="F:kinase activity"/>
    <property type="evidence" value="ECO:0007669"/>
    <property type="project" value="UniProtKB-KW"/>
</dbReference>
<dbReference type="SUPFAM" id="SSF56112">
    <property type="entry name" value="Protein kinase-like (PK-like)"/>
    <property type="match status" value="2"/>
</dbReference>
<dbReference type="EMBL" id="JBEDNP010000004">
    <property type="protein sequence ID" value="MEQ3538900.1"/>
    <property type="molecule type" value="Genomic_DNA"/>
</dbReference>
<evidence type="ECO:0000256" key="5">
    <source>
        <dbReference type="ARBA" id="ARBA00022527"/>
    </source>
</evidence>
<dbReference type="NCBIfam" id="NF033442">
    <property type="entry name" value="BREX_PglW"/>
    <property type="match status" value="1"/>
</dbReference>
<dbReference type="InterPro" id="IPR017441">
    <property type="entry name" value="Protein_kinase_ATP_BS"/>
</dbReference>
<dbReference type="InterPro" id="IPR011009">
    <property type="entry name" value="Kinase-like_dom_sf"/>
</dbReference>
<dbReference type="InterPro" id="IPR011528">
    <property type="entry name" value="NERD"/>
</dbReference>
<evidence type="ECO:0000256" key="2">
    <source>
        <dbReference type="ARBA" id="ARBA00004647"/>
    </source>
</evidence>
<dbReference type="PROSITE" id="PS00107">
    <property type="entry name" value="PROTEIN_KINASE_ATP"/>
    <property type="match status" value="1"/>
</dbReference>
<accession>A0ABV1JSG7</accession>
<comment type="caution">
    <text evidence="14">The sequence shown here is derived from an EMBL/GenBank/DDBJ whole genome shotgun (WGS) entry which is preliminary data.</text>
</comment>
<dbReference type="PROSITE" id="PS50011">
    <property type="entry name" value="PROTEIN_KINASE_DOM"/>
    <property type="match status" value="2"/>
</dbReference>
<keyword evidence="15" id="KW-1185">Reference proteome</keyword>
<dbReference type="InterPro" id="IPR049832">
    <property type="entry name" value="BREX_PglW"/>
</dbReference>
<evidence type="ECO:0000256" key="8">
    <source>
        <dbReference type="ARBA" id="ARBA00022777"/>
    </source>
</evidence>
<organism evidence="14 15">
    <name type="scientific">Pseudonocardia tropica</name>
    <dbReference type="NCBI Taxonomy" id="681289"/>
    <lineage>
        <taxon>Bacteria</taxon>
        <taxon>Bacillati</taxon>
        <taxon>Actinomycetota</taxon>
        <taxon>Actinomycetes</taxon>
        <taxon>Pseudonocardiales</taxon>
        <taxon>Pseudonocardiaceae</taxon>
        <taxon>Pseudonocardia</taxon>
    </lineage>
</organism>
<proteinExistence type="inferred from homology"/>
<evidence type="ECO:0000313" key="14">
    <source>
        <dbReference type="EMBL" id="MEQ3538900.1"/>
    </source>
</evidence>
<evidence type="ECO:0000256" key="1">
    <source>
        <dbReference type="ARBA" id="ARBA00004300"/>
    </source>
</evidence>
<dbReference type="PANTHER" id="PTHR43289:SF6">
    <property type="entry name" value="SERINE_THREONINE-PROTEIN KINASE NEKL-3"/>
    <property type="match status" value="1"/>
</dbReference>
<dbReference type="InterPro" id="IPR000719">
    <property type="entry name" value="Prot_kinase_dom"/>
</dbReference>
<dbReference type="InterPro" id="IPR001245">
    <property type="entry name" value="Ser-Thr/Tyr_kinase_cat_dom"/>
</dbReference>
<evidence type="ECO:0000256" key="11">
    <source>
        <dbReference type="PROSITE-ProRule" id="PRU10141"/>
    </source>
</evidence>
<evidence type="ECO:0000256" key="3">
    <source>
        <dbReference type="ARBA" id="ARBA00010886"/>
    </source>
</evidence>
<feature type="domain" description="Protein kinase" evidence="13">
    <location>
        <begin position="219"/>
        <end position="513"/>
    </location>
</feature>
<evidence type="ECO:0000256" key="12">
    <source>
        <dbReference type="SAM" id="MobiDB-lite"/>
    </source>
</evidence>
<dbReference type="Proteomes" id="UP001464923">
    <property type="component" value="Unassembled WGS sequence"/>
</dbReference>
<keyword evidence="7 11" id="KW-0547">Nucleotide-binding</keyword>
<protein>
    <recommendedName>
        <fullName evidence="4">non-specific serine/threonine protein kinase</fullName>
        <ecNumber evidence="4">2.7.11.1</ecNumber>
    </recommendedName>
</protein>
<keyword evidence="8 14" id="KW-0418">Kinase</keyword>
<dbReference type="Pfam" id="PF00069">
    <property type="entry name" value="Pkinase"/>
    <property type="match status" value="1"/>
</dbReference>
<evidence type="ECO:0000256" key="4">
    <source>
        <dbReference type="ARBA" id="ARBA00012513"/>
    </source>
</evidence>
<keyword evidence="10" id="KW-0206">Cytoskeleton</keyword>
<dbReference type="Gene3D" id="1.10.510.10">
    <property type="entry name" value="Transferase(Phosphotransferase) domain 1"/>
    <property type="match status" value="2"/>
</dbReference>
<evidence type="ECO:0000256" key="9">
    <source>
        <dbReference type="ARBA" id="ARBA00022840"/>
    </source>
</evidence>
<evidence type="ECO:0000256" key="7">
    <source>
        <dbReference type="ARBA" id="ARBA00022741"/>
    </source>
</evidence>
<dbReference type="EC" id="2.7.11.1" evidence="4"/>
<keyword evidence="9 11" id="KW-0067">ATP-binding</keyword>
<name>A0ABV1JSG7_9PSEU</name>
<dbReference type="RefSeq" id="WP_345652399.1">
    <property type="nucleotide sequence ID" value="NZ_BAABLY010000082.1"/>
</dbReference>
<evidence type="ECO:0000256" key="10">
    <source>
        <dbReference type="ARBA" id="ARBA00023212"/>
    </source>
</evidence>